<feature type="region of interest" description="Disordered" evidence="2">
    <location>
        <begin position="713"/>
        <end position="737"/>
    </location>
</feature>
<dbReference type="EMBL" id="FJOG01000017">
    <property type="protein sequence ID" value="CZR60911.1"/>
    <property type="molecule type" value="Genomic_DNA"/>
</dbReference>
<accession>A0A1L7X7A8</accession>
<keyword evidence="4" id="KW-1185">Reference proteome</keyword>
<feature type="region of interest" description="Disordered" evidence="2">
    <location>
        <begin position="1"/>
        <end position="112"/>
    </location>
</feature>
<reference evidence="3 4" key="1">
    <citation type="submission" date="2016-03" db="EMBL/GenBank/DDBJ databases">
        <authorList>
            <person name="Ploux O."/>
        </authorList>
    </citation>
    <scope>NUCLEOTIDE SEQUENCE [LARGE SCALE GENOMIC DNA]</scope>
    <source>
        <strain evidence="3 4">UAMH 11012</strain>
    </source>
</reference>
<feature type="region of interest" description="Disordered" evidence="2">
    <location>
        <begin position="749"/>
        <end position="768"/>
    </location>
</feature>
<feature type="coiled-coil region" evidence="1">
    <location>
        <begin position="564"/>
        <end position="591"/>
    </location>
</feature>
<evidence type="ECO:0000313" key="3">
    <source>
        <dbReference type="EMBL" id="CZR60911.1"/>
    </source>
</evidence>
<dbReference type="Proteomes" id="UP000184330">
    <property type="component" value="Unassembled WGS sequence"/>
</dbReference>
<feature type="compositionally biased region" description="Low complexity" evidence="2">
    <location>
        <begin position="255"/>
        <end position="267"/>
    </location>
</feature>
<name>A0A1L7X7A8_9HELO</name>
<feature type="region of interest" description="Disordered" evidence="2">
    <location>
        <begin position="816"/>
        <end position="840"/>
    </location>
</feature>
<feature type="compositionally biased region" description="Polar residues" evidence="2">
    <location>
        <begin position="275"/>
        <end position="286"/>
    </location>
</feature>
<evidence type="ECO:0000313" key="4">
    <source>
        <dbReference type="Proteomes" id="UP000184330"/>
    </source>
</evidence>
<evidence type="ECO:0000256" key="2">
    <source>
        <dbReference type="SAM" id="MobiDB-lite"/>
    </source>
</evidence>
<feature type="region of interest" description="Disordered" evidence="2">
    <location>
        <begin position="126"/>
        <end position="148"/>
    </location>
</feature>
<feature type="compositionally biased region" description="Basic and acidic residues" evidence="2">
    <location>
        <begin position="84"/>
        <end position="102"/>
    </location>
</feature>
<feature type="compositionally biased region" description="Polar residues" evidence="2">
    <location>
        <begin position="189"/>
        <end position="247"/>
    </location>
</feature>
<sequence>MSDTPLGQADREPDLGIAITTEEGKKVAWKPRPHVPSLWPTINPGPTPANSPSKEQALGGGLSRPFDTMVERGANAPFTEPETAENREGGVKRRSRDGAEKGEVEEEECKKTKVRDRLRHLKSKFTQRLKADSGSKRRGTMTQHRGLDPTLYIIPNKTDETTPQKSRTIMKSIKNFCRSVKAQKPRAQSGKTSESVTRASEQAPFTHSSGTTSNRCVKSCSEQTPFTNLPHTPSVSDSNFNSRSQQHGLAETSRSRSCSLSSTNSTDTPRRRPETISSMSCQSPSLLDSPRIQRSRLIEQRANDMITASLSTSPEGSGHRNPKANCNHQGWRWCCKCNVKRERRVQQEGNTDIPRDAQSLTTYSDESDESLVNVVVDSPVIEDDSLVRMKTYDLHVLDSVLMERSQKLQIDNQNRVLQLPGAAQLRQSTNNLQLVRCAQIQRSQSNVETNEYHRLLAQIERPTSPRRHTDSEMPQSFETGRLLMDDEISELNIPGPAHPSFIGRQLGALAAQLQHLPKLNISLSGHASKSTASPFEQQAAAVKEMNEKLLSVKLDENMEASVYQETEDKLKERQEEKLEEALKEAINTTLDEPSLKQISAEHNLLDNASNHSQPISFTTARSSTSISGDASAPIAINKGKNRQSTNTLASSYVDVFHDACSSPTYPPAPPSSPSSEHIPEEYNLAFVHSPTYPAAPPSSPNVEENLEDYHIASRPRYKPRSPTAPPNSPNSPNSEDNFEDYHIAATASPIYPVAPPSSPHSIKAKSPRSSDLRVWNYPTLDSSATSLDFGFHPTLETMPGSWPEKNGFVTVGEPDIESEEGQEGRSWRDFDTGLPMGRVH</sequence>
<dbReference type="AlphaFoldDB" id="A0A1L7X7A8"/>
<feature type="compositionally biased region" description="Basic and acidic residues" evidence="2">
    <location>
        <begin position="822"/>
        <end position="831"/>
    </location>
</feature>
<organism evidence="3 4">
    <name type="scientific">Phialocephala subalpina</name>
    <dbReference type="NCBI Taxonomy" id="576137"/>
    <lineage>
        <taxon>Eukaryota</taxon>
        <taxon>Fungi</taxon>
        <taxon>Dikarya</taxon>
        <taxon>Ascomycota</taxon>
        <taxon>Pezizomycotina</taxon>
        <taxon>Leotiomycetes</taxon>
        <taxon>Helotiales</taxon>
        <taxon>Mollisiaceae</taxon>
        <taxon>Phialocephala</taxon>
        <taxon>Phialocephala fortinii species complex</taxon>
    </lineage>
</organism>
<dbReference type="OrthoDB" id="3560683at2759"/>
<keyword evidence="1" id="KW-0175">Coiled coil</keyword>
<evidence type="ECO:0000256" key="1">
    <source>
        <dbReference type="SAM" id="Coils"/>
    </source>
</evidence>
<proteinExistence type="predicted"/>
<feature type="region of interest" description="Disordered" evidence="2">
    <location>
        <begin position="178"/>
        <end position="291"/>
    </location>
</feature>
<protein>
    <submittedName>
        <fullName evidence="3">Uncharacterized protein</fullName>
    </submittedName>
</protein>
<gene>
    <name evidence="3" type="ORF">PAC_10807</name>
</gene>